<dbReference type="EMBL" id="NHYD01001595">
    <property type="protein sequence ID" value="PPQ90603.1"/>
    <property type="molecule type" value="Genomic_DNA"/>
</dbReference>
<dbReference type="OrthoDB" id="1862401at2759"/>
<sequence length="329" mass="35666">SKTITTTHATSSAAFVLDIFRQQTGLSNLYLQLTIILSLSHRSFPDVHKTQITDLLSNGLERVSTSFPWVAGQVINTGADPSPSTLNGDAEEACSPGTHPVILLLPSHSADPPPPPPPPLPPPPNCTLDYLLFSAVVLAAHKNFGTSTHSPTSSTTFVSTNNVLTAFILASGSASRAPVLRVARLPFTLPLPLVHRLPLPLLLQTNRTETSKSPMALEITSRELGRKIDLMLVFEPPTTGNIYVDTFPVCWKVLSFSDTGTASATIEYTGNTELFVSQMESGHHVSAYLFQRCMIVEQCTLKNHDHIMYLTHAVDGTSGIIQCINETDR</sequence>
<evidence type="ECO:0000259" key="2">
    <source>
        <dbReference type="Pfam" id="PF22664"/>
    </source>
</evidence>
<proteinExistence type="predicted"/>
<dbReference type="Proteomes" id="UP000283269">
    <property type="component" value="Unassembled WGS sequence"/>
</dbReference>
<gene>
    <name evidence="3" type="ORF">CVT25_007559</name>
</gene>
<feature type="non-terminal residue" evidence="3">
    <location>
        <position position="1"/>
    </location>
</feature>
<keyword evidence="4" id="KW-1185">Reference proteome</keyword>
<comment type="caution">
    <text evidence="3">The sequence shown here is derived from an EMBL/GenBank/DDBJ whole genome shotgun (WGS) entry which is preliminary data.</text>
</comment>
<reference evidence="3 4" key="1">
    <citation type="journal article" date="2018" name="Evol. Lett.">
        <title>Horizontal gene cluster transfer increased hallucinogenic mushroom diversity.</title>
        <authorList>
            <person name="Reynolds H.T."/>
            <person name="Vijayakumar V."/>
            <person name="Gluck-Thaler E."/>
            <person name="Korotkin H.B."/>
            <person name="Matheny P.B."/>
            <person name="Slot J.C."/>
        </authorList>
    </citation>
    <scope>NUCLEOTIDE SEQUENCE [LARGE SCALE GENOMIC DNA]</scope>
    <source>
        <strain evidence="3 4">2631</strain>
    </source>
</reference>
<evidence type="ECO:0000313" key="4">
    <source>
        <dbReference type="Proteomes" id="UP000283269"/>
    </source>
</evidence>
<dbReference type="Pfam" id="PF22664">
    <property type="entry name" value="TRI-like_N"/>
    <property type="match status" value="1"/>
</dbReference>
<evidence type="ECO:0000256" key="1">
    <source>
        <dbReference type="ARBA" id="ARBA00022679"/>
    </source>
</evidence>
<dbReference type="AlphaFoldDB" id="A0A409XIK4"/>
<organism evidence="3 4">
    <name type="scientific">Psilocybe cyanescens</name>
    <dbReference type="NCBI Taxonomy" id="93625"/>
    <lineage>
        <taxon>Eukaryota</taxon>
        <taxon>Fungi</taxon>
        <taxon>Dikarya</taxon>
        <taxon>Basidiomycota</taxon>
        <taxon>Agaricomycotina</taxon>
        <taxon>Agaricomycetes</taxon>
        <taxon>Agaricomycetidae</taxon>
        <taxon>Agaricales</taxon>
        <taxon>Agaricineae</taxon>
        <taxon>Strophariaceae</taxon>
        <taxon>Psilocybe</taxon>
    </lineage>
</organism>
<dbReference type="GO" id="GO:0016740">
    <property type="term" value="F:transferase activity"/>
    <property type="evidence" value="ECO:0007669"/>
    <property type="project" value="UniProtKB-KW"/>
</dbReference>
<evidence type="ECO:0000313" key="3">
    <source>
        <dbReference type="EMBL" id="PPQ90603.1"/>
    </source>
</evidence>
<keyword evidence="1" id="KW-0808">Transferase</keyword>
<protein>
    <recommendedName>
        <fullName evidence="2">Trichothecene 3-O-acetyltransferase-like N-terminal domain-containing protein</fullName>
    </recommendedName>
</protein>
<accession>A0A409XIK4</accession>
<dbReference type="Gene3D" id="3.30.559.10">
    <property type="entry name" value="Chloramphenicol acetyltransferase-like domain"/>
    <property type="match status" value="2"/>
</dbReference>
<dbReference type="InterPro" id="IPR023213">
    <property type="entry name" value="CAT-like_dom_sf"/>
</dbReference>
<name>A0A409XIK4_PSICY</name>
<feature type="domain" description="Trichothecene 3-O-acetyltransferase-like N-terminal" evidence="2">
    <location>
        <begin position="29"/>
        <end position="81"/>
    </location>
</feature>
<dbReference type="InterPro" id="IPR054710">
    <property type="entry name" value="Tri101-like_N"/>
</dbReference>
<dbReference type="InParanoid" id="A0A409XIK4"/>